<dbReference type="EMBL" id="JBFXLR010000104">
    <property type="protein sequence ID" value="KAL2837039.1"/>
    <property type="molecule type" value="Genomic_DNA"/>
</dbReference>
<evidence type="ECO:0000313" key="3">
    <source>
        <dbReference type="Proteomes" id="UP001610444"/>
    </source>
</evidence>
<evidence type="ECO:0000313" key="2">
    <source>
        <dbReference type="EMBL" id="KAL2837039.1"/>
    </source>
</evidence>
<keyword evidence="3" id="KW-1185">Reference proteome</keyword>
<comment type="caution">
    <text evidence="2">The sequence shown here is derived from an EMBL/GenBank/DDBJ whole genome shotgun (WGS) entry which is preliminary data.</text>
</comment>
<feature type="compositionally biased region" description="Polar residues" evidence="1">
    <location>
        <begin position="1"/>
        <end position="18"/>
    </location>
</feature>
<sequence>MNSLPASSGPRTSNNQVRIQEPPAAAATQLTRPRRRHSMTQPPPQPISHSQAADDFTKTLENHSVCLKTVKDLEGDLHLVEQAVHGAQEALNTCHQQLISCMANMANTGVPSTTLLGSTAGPDSMWASQDEELGVLNPQMFFDV</sequence>
<protein>
    <submittedName>
        <fullName evidence="2">Uncharacterized protein</fullName>
    </submittedName>
</protein>
<organism evidence="2 3">
    <name type="scientific">Aspergillus pseudodeflectus</name>
    <dbReference type="NCBI Taxonomy" id="176178"/>
    <lineage>
        <taxon>Eukaryota</taxon>
        <taxon>Fungi</taxon>
        <taxon>Dikarya</taxon>
        <taxon>Ascomycota</taxon>
        <taxon>Pezizomycotina</taxon>
        <taxon>Eurotiomycetes</taxon>
        <taxon>Eurotiomycetidae</taxon>
        <taxon>Eurotiales</taxon>
        <taxon>Aspergillaceae</taxon>
        <taxon>Aspergillus</taxon>
        <taxon>Aspergillus subgen. Nidulantes</taxon>
    </lineage>
</organism>
<accession>A0ABR4JAG8</accession>
<dbReference type="Proteomes" id="UP001610444">
    <property type="component" value="Unassembled WGS sequence"/>
</dbReference>
<name>A0ABR4JAG8_9EURO</name>
<gene>
    <name evidence="2" type="ORF">BJX68DRAFT_259728</name>
</gene>
<reference evidence="2 3" key="1">
    <citation type="submission" date="2024-07" db="EMBL/GenBank/DDBJ databases">
        <title>Section-level genome sequencing and comparative genomics of Aspergillus sections Usti and Cavernicolus.</title>
        <authorList>
            <consortium name="Lawrence Berkeley National Laboratory"/>
            <person name="Nybo J.L."/>
            <person name="Vesth T.C."/>
            <person name="Theobald S."/>
            <person name="Frisvad J.C."/>
            <person name="Larsen T.O."/>
            <person name="Kjaerboelling I."/>
            <person name="Rothschild-Mancinelli K."/>
            <person name="Lyhne E.K."/>
            <person name="Kogle M.E."/>
            <person name="Barry K."/>
            <person name="Clum A."/>
            <person name="Na H."/>
            <person name="Ledsgaard L."/>
            <person name="Lin J."/>
            <person name="Lipzen A."/>
            <person name="Kuo A."/>
            <person name="Riley R."/>
            <person name="Mondo S."/>
            <person name="LaButti K."/>
            <person name="Haridas S."/>
            <person name="Pangalinan J."/>
            <person name="Salamov A.A."/>
            <person name="Simmons B.A."/>
            <person name="Magnuson J.K."/>
            <person name="Chen J."/>
            <person name="Drula E."/>
            <person name="Henrissat B."/>
            <person name="Wiebenga A."/>
            <person name="Lubbers R.J."/>
            <person name="Gomes A.C."/>
            <person name="Macurrencykelacurrency M.R."/>
            <person name="Stajich J."/>
            <person name="Grigoriev I.V."/>
            <person name="Mortensen U.H."/>
            <person name="De vries R.P."/>
            <person name="Baker S.E."/>
            <person name="Andersen M.R."/>
        </authorList>
    </citation>
    <scope>NUCLEOTIDE SEQUENCE [LARGE SCALE GENOMIC DNA]</scope>
    <source>
        <strain evidence="2 3">CBS 756.74</strain>
    </source>
</reference>
<feature type="region of interest" description="Disordered" evidence="1">
    <location>
        <begin position="1"/>
        <end position="55"/>
    </location>
</feature>
<proteinExistence type="predicted"/>
<dbReference type="RefSeq" id="XP_070892370.1">
    <property type="nucleotide sequence ID" value="XM_071043757.1"/>
</dbReference>
<dbReference type="GeneID" id="98158921"/>
<evidence type="ECO:0000256" key="1">
    <source>
        <dbReference type="SAM" id="MobiDB-lite"/>
    </source>
</evidence>